<sequence length="140" mass="16184">MTAKEYLRQLSRTEAFINAKKQRAEALRRLAETSSSPVMNGMPRNPNGGGSTMAEAICKAIMIESEIKEDEIALQERKVFLLELIGKIENTEHQTVLIKRYFEKLSWDRIAECMFYSTRWIYKLHGQALEDLEGVFKHES</sequence>
<protein>
    <recommendedName>
        <fullName evidence="3">DUF1492 domain-containing protein</fullName>
    </recommendedName>
</protein>
<reference evidence="2" key="1">
    <citation type="submission" date="2015-08" db="EMBL/GenBank/DDBJ databases">
        <title>Genome sequence of the strict anaerobe Clostridium homopropionicum LuHBu1 (DSM 5847T).</title>
        <authorList>
            <person name="Poehlein A."/>
            <person name="Beck M."/>
            <person name="Schiel-Bengelsdorf B."/>
            <person name="Bengelsdorf F.R."/>
            <person name="Daniel R."/>
            <person name="Duerre P."/>
        </authorList>
    </citation>
    <scope>NUCLEOTIDE SEQUENCE [LARGE SCALE GENOMIC DNA]</scope>
    <source>
        <strain evidence="2">DSM 5847</strain>
    </source>
</reference>
<dbReference type="EMBL" id="LHUR01000010">
    <property type="protein sequence ID" value="KOA21163.1"/>
    <property type="molecule type" value="Genomic_DNA"/>
</dbReference>
<dbReference type="Pfam" id="PF07374">
    <property type="entry name" value="DUF1492"/>
    <property type="match status" value="1"/>
</dbReference>
<dbReference type="Proteomes" id="UP000037043">
    <property type="component" value="Unassembled WGS sequence"/>
</dbReference>
<dbReference type="AlphaFoldDB" id="A0A0L6ZEE1"/>
<proteinExistence type="predicted"/>
<evidence type="ECO:0000313" key="2">
    <source>
        <dbReference type="Proteomes" id="UP000037043"/>
    </source>
</evidence>
<dbReference type="InterPro" id="IPR010861">
    <property type="entry name" value="DUF1492"/>
</dbReference>
<accession>A0A0L6ZEE1</accession>
<evidence type="ECO:0000313" key="1">
    <source>
        <dbReference type="EMBL" id="KOA21163.1"/>
    </source>
</evidence>
<comment type="caution">
    <text evidence="1">The sequence shown here is derived from an EMBL/GenBank/DDBJ whole genome shotgun (WGS) entry which is preliminary data.</text>
</comment>
<dbReference type="STRING" id="36844.SAMN04488501_10734"/>
<dbReference type="Gene3D" id="1.20.140.160">
    <property type="match status" value="1"/>
</dbReference>
<name>A0A0L6ZEE1_9CLOT</name>
<evidence type="ECO:0008006" key="3">
    <source>
        <dbReference type="Google" id="ProtNLM"/>
    </source>
</evidence>
<organism evidence="1 2">
    <name type="scientific">Clostridium homopropionicum DSM 5847</name>
    <dbReference type="NCBI Taxonomy" id="1121318"/>
    <lineage>
        <taxon>Bacteria</taxon>
        <taxon>Bacillati</taxon>
        <taxon>Bacillota</taxon>
        <taxon>Clostridia</taxon>
        <taxon>Eubacteriales</taxon>
        <taxon>Clostridiaceae</taxon>
        <taxon>Clostridium</taxon>
    </lineage>
</organism>
<dbReference type="InterPro" id="IPR013324">
    <property type="entry name" value="RNA_pol_sigma_r3/r4-like"/>
</dbReference>
<keyword evidence="2" id="KW-1185">Reference proteome</keyword>
<gene>
    <name evidence="1" type="ORF">CLHOM_02930</name>
</gene>
<dbReference type="PATRIC" id="fig|1121318.3.peg.297"/>
<dbReference type="RefSeq" id="WP_052219897.1">
    <property type="nucleotide sequence ID" value="NZ_LHUR01000010.1"/>
</dbReference>
<dbReference type="SUPFAM" id="SSF88659">
    <property type="entry name" value="Sigma3 and sigma4 domains of RNA polymerase sigma factors"/>
    <property type="match status" value="1"/>
</dbReference>